<sequence length="531" mass="57215">MAREGRFRVAVGGFQHETNVFSTSKASYDDFLLHDGWPGLTRGGHLFETMCPINLPIGGFINAGTHESRAGDFHLEPLLWCSAEPCAHVETVAYDKISGMLCEDLESLMGGGLDGVYLDLHGAMVTEDFDDGEAELLRRIRRVIGYEVLLVVSLDWHANLSEEAFNLADAITIFRTYPHIDMAETGERCFALLEHMLTTRTKLHKTWRKVPYLIPLTAQYSEAEPARSLCAEVVAAASRDGMLSADFAPGFPASDGHSCHPSIVCFAKSSEKATEAADYLLSKVLQAEKDWTNDLLLPEAAIETALSMDGQGKPVVVADVQDNTGAGATSDTVVLLECMVRLRAPGAVALICDAAAVRAAEKAGEGRIVRLRLGGSLPGHRPLDADFIVERITPGRFACTGAMMRGTEADLDGTVLLRVQQEGGGGPRVVVSGRKFQCLDQAVFTHVGIEPVKERILVVKSSVHFHADFDPLAAAVLLAEAPGESVCRNERLPLAKLAPDTRLSPLGPTFAQWQQDGGGAELQVSVGSEGR</sequence>
<feature type="domain" description="Microcystin LR degradation protein MlrC C-terminal" evidence="1">
    <location>
        <begin position="317"/>
        <end position="494"/>
    </location>
</feature>
<accession>A0A812NV34</accession>
<dbReference type="Pfam" id="PF07364">
    <property type="entry name" value="DUF1485"/>
    <property type="match status" value="1"/>
</dbReference>
<dbReference type="Pfam" id="PF07171">
    <property type="entry name" value="MlrC_C"/>
    <property type="match status" value="1"/>
</dbReference>
<organism evidence="3 4">
    <name type="scientific">Symbiodinium natans</name>
    <dbReference type="NCBI Taxonomy" id="878477"/>
    <lineage>
        <taxon>Eukaryota</taxon>
        <taxon>Sar</taxon>
        <taxon>Alveolata</taxon>
        <taxon>Dinophyceae</taxon>
        <taxon>Suessiales</taxon>
        <taxon>Symbiodiniaceae</taxon>
        <taxon>Symbiodinium</taxon>
    </lineage>
</organism>
<dbReference type="AlphaFoldDB" id="A0A812NV34"/>
<reference evidence="3" key="1">
    <citation type="submission" date="2021-02" db="EMBL/GenBank/DDBJ databases">
        <authorList>
            <person name="Dougan E. K."/>
            <person name="Rhodes N."/>
            <person name="Thang M."/>
            <person name="Chan C."/>
        </authorList>
    </citation>
    <scope>NUCLEOTIDE SEQUENCE</scope>
</reference>
<keyword evidence="4" id="KW-1185">Reference proteome</keyword>
<proteinExistence type="predicted"/>
<gene>
    <name evidence="3" type="primary">mlrC</name>
    <name evidence="3" type="ORF">SNAT2548_LOCUS17424</name>
</gene>
<evidence type="ECO:0000259" key="2">
    <source>
        <dbReference type="Pfam" id="PF07364"/>
    </source>
</evidence>
<feature type="domain" description="Microcystin LR degradation protein MlrC N-terminal" evidence="2">
    <location>
        <begin position="8"/>
        <end position="305"/>
    </location>
</feature>
<evidence type="ECO:0000259" key="1">
    <source>
        <dbReference type="Pfam" id="PF07171"/>
    </source>
</evidence>
<dbReference type="InterPro" id="IPR015995">
    <property type="entry name" value="MlrC_N"/>
</dbReference>
<name>A0A812NV34_9DINO</name>
<dbReference type="InterPro" id="IPR010799">
    <property type="entry name" value="MlrC_C"/>
</dbReference>
<dbReference type="PIRSF" id="PIRSF012702">
    <property type="entry name" value="UCP012702"/>
    <property type="match status" value="1"/>
</dbReference>
<protein>
    <submittedName>
        <fullName evidence="3">MlrC protein</fullName>
    </submittedName>
</protein>
<dbReference type="Proteomes" id="UP000604046">
    <property type="component" value="Unassembled WGS sequence"/>
</dbReference>
<dbReference type="OrthoDB" id="4131805at2759"/>
<evidence type="ECO:0000313" key="4">
    <source>
        <dbReference type="Proteomes" id="UP000604046"/>
    </source>
</evidence>
<comment type="caution">
    <text evidence="3">The sequence shown here is derived from an EMBL/GenBank/DDBJ whole genome shotgun (WGS) entry which is preliminary data.</text>
</comment>
<evidence type="ECO:0000313" key="3">
    <source>
        <dbReference type="EMBL" id="CAE7333101.1"/>
    </source>
</evidence>
<dbReference type="InterPro" id="IPR009197">
    <property type="entry name" value="MlrC"/>
</dbReference>
<dbReference type="EMBL" id="CAJNDS010002111">
    <property type="protein sequence ID" value="CAE7333101.1"/>
    <property type="molecule type" value="Genomic_DNA"/>
</dbReference>